<dbReference type="Proteomes" id="UP000199377">
    <property type="component" value="Unassembled WGS sequence"/>
</dbReference>
<evidence type="ECO:0008006" key="4">
    <source>
        <dbReference type="Google" id="ProtNLM"/>
    </source>
</evidence>
<sequence length="255" mass="28160">MGRVEMIRNYRKIESVMDHPNTQALFRYWNDLRAGRDAPSRSEVDPRRISGCLETMFILEALENGQLRFRLAGTRLCEWLGMEARGCVAETVMARGHESEMPDLARRVLRTPGIGVMRVRALDGAGTDWPGEALLLPLRSEIGDLARVIGCVNLEAEGPRRRVAPPLRLRCLGARLTPIETDPALARKDPERRFADPLGGLDFTEASGFAAPAPVFSRSLGAQDARPRLTAIEGDASASRPRGGGRRPNLRIVKD</sequence>
<dbReference type="STRING" id="1114924.SAMN05216258_106235"/>
<dbReference type="InterPro" id="IPR009922">
    <property type="entry name" value="DUF1457"/>
</dbReference>
<gene>
    <name evidence="2" type="ORF">SAMN05216258_106235</name>
</gene>
<evidence type="ECO:0000313" key="2">
    <source>
        <dbReference type="EMBL" id="SFI40629.1"/>
    </source>
</evidence>
<keyword evidence="3" id="KW-1185">Reference proteome</keyword>
<dbReference type="Pfam" id="PF07310">
    <property type="entry name" value="PAS_5"/>
    <property type="match status" value="1"/>
</dbReference>
<dbReference type="EMBL" id="FOQH01000006">
    <property type="protein sequence ID" value="SFI40629.1"/>
    <property type="molecule type" value="Genomic_DNA"/>
</dbReference>
<dbReference type="OrthoDB" id="8478628at2"/>
<accession>A0A1I3HYG4</accession>
<dbReference type="AlphaFoldDB" id="A0A1I3HYG4"/>
<organism evidence="2 3">
    <name type="scientific">Albimonas pacifica</name>
    <dbReference type="NCBI Taxonomy" id="1114924"/>
    <lineage>
        <taxon>Bacteria</taxon>
        <taxon>Pseudomonadati</taxon>
        <taxon>Pseudomonadota</taxon>
        <taxon>Alphaproteobacteria</taxon>
        <taxon>Rhodobacterales</taxon>
        <taxon>Paracoccaceae</taxon>
        <taxon>Albimonas</taxon>
    </lineage>
</organism>
<evidence type="ECO:0000256" key="1">
    <source>
        <dbReference type="SAM" id="MobiDB-lite"/>
    </source>
</evidence>
<protein>
    <recommendedName>
        <fullName evidence="4">PAS domain-containing protein</fullName>
    </recommendedName>
</protein>
<evidence type="ECO:0000313" key="3">
    <source>
        <dbReference type="Proteomes" id="UP000199377"/>
    </source>
</evidence>
<reference evidence="2 3" key="1">
    <citation type="submission" date="2016-10" db="EMBL/GenBank/DDBJ databases">
        <authorList>
            <person name="de Groot N.N."/>
        </authorList>
    </citation>
    <scope>NUCLEOTIDE SEQUENCE [LARGE SCALE GENOMIC DNA]</scope>
    <source>
        <strain evidence="2 3">CGMCC 1.11030</strain>
    </source>
</reference>
<feature type="region of interest" description="Disordered" evidence="1">
    <location>
        <begin position="227"/>
        <end position="255"/>
    </location>
</feature>
<name>A0A1I3HYG4_9RHOB</name>
<proteinExistence type="predicted"/>